<dbReference type="PANTHER" id="PTHR24198:SF165">
    <property type="entry name" value="ANKYRIN REPEAT-CONTAINING PROTEIN-RELATED"/>
    <property type="match status" value="1"/>
</dbReference>
<reference evidence="4 5" key="1">
    <citation type="journal article" date="2018" name="Nat. Ecol. Evol.">
        <title>Pezizomycetes genomes reveal the molecular basis of ectomycorrhizal truffle lifestyle.</title>
        <authorList>
            <person name="Murat C."/>
            <person name="Payen T."/>
            <person name="Noel B."/>
            <person name="Kuo A."/>
            <person name="Morin E."/>
            <person name="Chen J."/>
            <person name="Kohler A."/>
            <person name="Krizsan K."/>
            <person name="Balestrini R."/>
            <person name="Da Silva C."/>
            <person name="Montanini B."/>
            <person name="Hainaut M."/>
            <person name="Levati E."/>
            <person name="Barry K.W."/>
            <person name="Belfiori B."/>
            <person name="Cichocki N."/>
            <person name="Clum A."/>
            <person name="Dockter R.B."/>
            <person name="Fauchery L."/>
            <person name="Guy J."/>
            <person name="Iotti M."/>
            <person name="Le Tacon F."/>
            <person name="Lindquist E.A."/>
            <person name="Lipzen A."/>
            <person name="Malagnac F."/>
            <person name="Mello A."/>
            <person name="Molinier V."/>
            <person name="Miyauchi S."/>
            <person name="Poulain J."/>
            <person name="Riccioni C."/>
            <person name="Rubini A."/>
            <person name="Sitrit Y."/>
            <person name="Splivallo R."/>
            <person name="Traeger S."/>
            <person name="Wang M."/>
            <person name="Zifcakova L."/>
            <person name="Wipf D."/>
            <person name="Zambonelli A."/>
            <person name="Paolocci F."/>
            <person name="Nowrousian M."/>
            <person name="Ottonello S."/>
            <person name="Baldrian P."/>
            <person name="Spatafora J.W."/>
            <person name="Henrissat B."/>
            <person name="Nagy L.G."/>
            <person name="Aury J.M."/>
            <person name="Wincker P."/>
            <person name="Grigoriev I.V."/>
            <person name="Bonfante P."/>
            <person name="Martin F.M."/>
        </authorList>
    </citation>
    <scope>NUCLEOTIDE SEQUENCE [LARGE SCALE GENOMIC DNA]</scope>
    <source>
        <strain evidence="4 5">120613-1</strain>
    </source>
</reference>
<evidence type="ECO:0000313" key="4">
    <source>
        <dbReference type="EMBL" id="RPA91787.1"/>
    </source>
</evidence>
<dbReference type="PROSITE" id="PS50297">
    <property type="entry name" value="ANK_REP_REGION"/>
    <property type="match status" value="1"/>
</dbReference>
<name>A0A3N4J3I3_9PEZI</name>
<dbReference type="Pfam" id="PF12796">
    <property type="entry name" value="Ank_2"/>
    <property type="match status" value="2"/>
</dbReference>
<organism evidence="4 5">
    <name type="scientific">Choiromyces venosus 120613-1</name>
    <dbReference type="NCBI Taxonomy" id="1336337"/>
    <lineage>
        <taxon>Eukaryota</taxon>
        <taxon>Fungi</taxon>
        <taxon>Dikarya</taxon>
        <taxon>Ascomycota</taxon>
        <taxon>Pezizomycotina</taxon>
        <taxon>Pezizomycetes</taxon>
        <taxon>Pezizales</taxon>
        <taxon>Tuberaceae</taxon>
        <taxon>Choiromyces</taxon>
    </lineage>
</organism>
<evidence type="ECO:0000256" key="1">
    <source>
        <dbReference type="ARBA" id="ARBA00022737"/>
    </source>
</evidence>
<dbReference type="Gene3D" id="1.25.40.20">
    <property type="entry name" value="Ankyrin repeat-containing domain"/>
    <property type="match status" value="2"/>
</dbReference>
<dbReference type="STRING" id="1336337.A0A3N4J3I3"/>
<evidence type="ECO:0000313" key="5">
    <source>
        <dbReference type="Proteomes" id="UP000276215"/>
    </source>
</evidence>
<dbReference type="SUPFAM" id="SSF48403">
    <property type="entry name" value="Ankyrin repeat"/>
    <property type="match status" value="1"/>
</dbReference>
<dbReference type="GO" id="GO:0005737">
    <property type="term" value="C:cytoplasm"/>
    <property type="evidence" value="ECO:0007669"/>
    <property type="project" value="TreeGrafter"/>
</dbReference>
<dbReference type="PROSITE" id="PS50088">
    <property type="entry name" value="ANK_REPEAT"/>
    <property type="match status" value="2"/>
</dbReference>
<keyword evidence="1" id="KW-0677">Repeat</keyword>
<dbReference type="OrthoDB" id="539213at2759"/>
<dbReference type="AlphaFoldDB" id="A0A3N4J3I3"/>
<sequence length="250" mass="26703">MDYERHDTIGKDVVSTGAERAQKPWFGLPPILQATEREHRTLVKLLLELGSSPNAVSSTGSTPLHLAKTAEMAEILLSGGADVARRNRHGLTALHYASSDAKLLELLAKCAGKEVINLKADAGGYTALHCSVRNGARPVRILLAHGADPGIMDSSGRTALHLAAGIGSMDAIKELLGHVDVGVQDHGGCTALHWAATWENWEAVRTLVEEGRSPLHLKSREGKTAMDVAAERKWDEGVGYLERMAAGSVV</sequence>
<gene>
    <name evidence="4" type="ORF">L873DRAFT_1838611</name>
</gene>
<keyword evidence="5" id="KW-1185">Reference proteome</keyword>
<keyword evidence="2 3" id="KW-0040">ANK repeat</keyword>
<proteinExistence type="predicted"/>
<feature type="repeat" description="ANK" evidence="3">
    <location>
        <begin position="155"/>
        <end position="176"/>
    </location>
</feature>
<dbReference type="Proteomes" id="UP000276215">
    <property type="component" value="Unassembled WGS sequence"/>
</dbReference>
<dbReference type="InterPro" id="IPR036770">
    <property type="entry name" value="Ankyrin_rpt-contain_sf"/>
</dbReference>
<dbReference type="SMART" id="SM00248">
    <property type="entry name" value="ANK"/>
    <property type="match status" value="6"/>
</dbReference>
<feature type="repeat" description="ANK" evidence="3">
    <location>
        <begin position="26"/>
        <end position="58"/>
    </location>
</feature>
<dbReference type="InterPro" id="IPR002110">
    <property type="entry name" value="Ankyrin_rpt"/>
</dbReference>
<accession>A0A3N4J3I3</accession>
<protein>
    <submittedName>
        <fullName evidence="4">Ankyrin</fullName>
    </submittedName>
</protein>
<evidence type="ECO:0000256" key="3">
    <source>
        <dbReference type="PROSITE-ProRule" id="PRU00023"/>
    </source>
</evidence>
<dbReference type="PANTHER" id="PTHR24198">
    <property type="entry name" value="ANKYRIN REPEAT AND PROTEIN KINASE DOMAIN-CONTAINING PROTEIN"/>
    <property type="match status" value="1"/>
</dbReference>
<dbReference type="EMBL" id="ML120488">
    <property type="protein sequence ID" value="RPA91787.1"/>
    <property type="molecule type" value="Genomic_DNA"/>
</dbReference>
<evidence type="ECO:0000256" key="2">
    <source>
        <dbReference type="ARBA" id="ARBA00023043"/>
    </source>
</evidence>